<dbReference type="GO" id="GO:0043041">
    <property type="term" value="P:amino acid activation for nonribosomal peptide biosynthetic process"/>
    <property type="evidence" value="ECO:0007669"/>
    <property type="project" value="TreeGrafter"/>
</dbReference>
<dbReference type="Gene3D" id="3.30.300.30">
    <property type="match status" value="1"/>
</dbReference>
<dbReference type="Proteomes" id="UP000054047">
    <property type="component" value="Unassembled WGS sequence"/>
</dbReference>
<accession>A0A0C2FZ72</accession>
<dbReference type="PANTHER" id="PTHR45527">
    <property type="entry name" value="NONRIBOSOMAL PEPTIDE SYNTHETASE"/>
    <property type="match status" value="1"/>
</dbReference>
<feature type="domain" description="AMP-binding enzyme C-terminal" evidence="1">
    <location>
        <begin position="23"/>
        <end position="83"/>
    </location>
</feature>
<evidence type="ECO:0000313" key="3">
    <source>
        <dbReference type="Proteomes" id="UP000054047"/>
    </source>
</evidence>
<reference evidence="2 3" key="1">
    <citation type="submission" date="2013-12" db="EMBL/GenBank/DDBJ databases">
        <title>Draft genome of the parsitic nematode Ancylostoma duodenale.</title>
        <authorList>
            <person name="Mitreva M."/>
        </authorList>
    </citation>
    <scope>NUCLEOTIDE SEQUENCE [LARGE SCALE GENOMIC DNA]</scope>
    <source>
        <strain evidence="2 3">Zhejiang</strain>
    </source>
</reference>
<dbReference type="GO" id="GO:0044550">
    <property type="term" value="P:secondary metabolite biosynthetic process"/>
    <property type="evidence" value="ECO:0007669"/>
    <property type="project" value="TreeGrafter"/>
</dbReference>
<dbReference type="PANTHER" id="PTHR45527:SF1">
    <property type="entry name" value="FATTY ACID SYNTHASE"/>
    <property type="match status" value="1"/>
</dbReference>
<dbReference type="AlphaFoldDB" id="A0A0C2FZ72"/>
<sequence length="148" mass="16559">MSGISTKKTRIQNHITTYVDVAACTIAVDEDTGVKELVAYVVPSNGAVTANDLTTFLRHRLPAYCLPKHFVFLDKFPLNQNGKVDKRRLPKPQRTSVAVELRPAQGEVERAVVECFKKHTGRVHMANECFFDSGGDSVKPFTKIKRDK</sequence>
<name>A0A0C2FZ72_9BILA</name>
<dbReference type="EMBL" id="KN750620">
    <property type="protein sequence ID" value="KIH50151.1"/>
    <property type="molecule type" value="Genomic_DNA"/>
</dbReference>
<dbReference type="Pfam" id="PF13193">
    <property type="entry name" value="AMP-binding_C"/>
    <property type="match status" value="1"/>
</dbReference>
<gene>
    <name evidence="2" type="ORF">ANCDUO_19772</name>
</gene>
<evidence type="ECO:0000259" key="1">
    <source>
        <dbReference type="Pfam" id="PF13193"/>
    </source>
</evidence>
<dbReference type="InterPro" id="IPR045851">
    <property type="entry name" value="AMP-bd_C_sf"/>
</dbReference>
<dbReference type="OrthoDB" id="5840142at2759"/>
<dbReference type="GO" id="GO:0005737">
    <property type="term" value="C:cytoplasm"/>
    <property type="evidence" value="ECO:0007669"/>
    <property type="project" value="TreeGrafter"/>
</dbReference>
<dbReference type="GO" id="GO:0031177">
    <property type="term" value="F:phosphopantetheine binding"/>
    <property type="evidence" value="ECO:0007669"/>
    <property type="project" value="TreeGrafter"/>
</dbReference>
<proteinExistence type="predicted"/>
<protein>
    <recommendedName>
        <fullName evidence="1">AMP-binding enzyme C-terminal domain-containing protein</fullName>
    </recommendedName>
</protein>
<dbReference type="InterPro" id="IPR025110">
    <property type="entry name" value="AMP-bd_C"/>
</dbReference>
<keyword evidence="3" id="KW-1185">Reference proteome</keyword>
<evidence type="ECO:0000313" key="2">
    <source>
        <dbReference type="EMBL" id="KIH50151.1"/>
    </source>
</evidence>
<dbReference type="SUPFAM" id="SSF56801">
    <property type="entry name" value="Acetyl-CoA synthetase-like"/>
    <property type="match status" value="1"/>
</dbReference>
<organism evidence="2 3">
    <name type="scientific">Ancylostoma duodenale</name>
    <dbReference type="NCBI Taxonomy" id="51022"/>
    <lineage>
        <taxon>Eukaryota</taxon>
        <taxon>Metazoa</taxon>
        <taxon>Ecdysozoa</taxon>
        <taxon>Nematoda</taxon>
        <taxon>Chromadorea</taxon>
        <taxon>Rhabditida</taxon>
        <taxon>Rhabditina</taxon>
        <taxon>Rhabditomorpha</taxon>
        <taxon>Strongyloidea</taxon>
        <taxon>Ancylostomatidae</taxon>
        <taxon>Ancylostomatinae</taxon>
        <taxon>Ancylostoma</taxon>
    </lineage>
</organism>